<comment type="caution">
    <text evidence="1">The sequence shown here is derived from an EMBL/GenBank/DDBJ whole genome shotgun (WGS) entry which is preliminary data.</text>
</comment>
<proteinExistence type="predicted"/>
<name>A0A0B3W0N7_9FIRM</name>
<sequence length="79" mass="9374">IINNALRNIKKNDIISGNQYKKYTSGKEFDDWGANEIYIDTSSNERIIVYDNIIFILKFMEDDYNEKNIDFIKSKLMNL</sequence>
<protein>
    <submittedName>
        <fullName evidence="1">Uncharacterized protein</fullName>
    </submittedName>
</protein>
<reference evidence="1 2" key="1">
    <citation type="submission" date="2014-12" db="EMBL/GenBank/DDBJ databases">
        <title>Draft genome sequence of Terrisporobacter sp. 08-306576, isolated from the blood culture of a bacteremia patient.</title>
        <authorList>
            <person name="Lund L.C."/>
            <person name="Sydenham T.V."/>
            <person name="Hogh S.V."/>
            <person name="Skov M.N."/>
            <person name="Kemp M."/>
            <person name="Justesen U.S."/>
        </authorList>
    </citation>
    <scope>NUCLEOTIDE SEQUENCE [LARGE SCALE GENOMIC DNA]</scope>
    <source>
        <strain evidence="1 2">08-306576</strain>
    </source>
</reference>
<dbReference type="AlphaFoldDB" id="A0A0B3W0N7"/>
<organism evidence="1 2">
    <name type="scientific">Terrisporobacter othiniensis</name>
    <dbReference type="NCBI Taxonomy" id="1577792"/>
    <lineage>
        <taxon>Bacteria</taxon>
        <taxon>Bacillati</taxon>
        <taxon>Bacillota</taxon>
        <taxon>Clostridia</taxon>
        <taxon>Peptostreptococcales</taxon>
        <taxon>Peptostreptococcaceae</taxon>
        <taxon>Terrisporobacter</taxon>
    </lineage>
</organism>
<evidence type="ECO:0000313" key="1">
    <source>
        <dbReference type="EMBL" id="KHS55847.1"/>
    </source>
</evidence>
<dbReference type="EMBL" id="JWHR01000142">
    <property type="protein sequence ID" value="KHS55847.1"/>
    <property type="molecule type" value="Genomic_DNA"/>
</dbReference>
<dbReference type="Proteomes" id="UP000031189">
    <property type="component" value="Unassembled WGS sequence"/>
</dbReference>
<feature type="non-terminal residue" evidence="1">
    <location>
        <position position="1"/>
    </location>
</feature>
<gene>
    <name evidence="1" type="ORF">QX51_17040</name>
</gene>
<keyword evidence="2" id="KW-1185">Reference proteome</keyword>
<evidence type="ECO:0000313" key="2">
    <source>
        <dbReference type="Proteomes" id="UP000031189"/>
    </source>
</evidence>
<dbReference type="RefSeq" id="WP_039681102.1">
    <property type="nucleotide sequence ID" value="NZ_JWHR01000142.1"/>
</dbReference>
<accession>A0A0B3W0N7</accession>